<dbReference type="GO" id="GO:0003677">
    <property type="term" value="F:DNA binding"/>
    <property type="evidence" value="ECO:0007669"/>
    <property type="project" value="TreeGrafter"/>
</dbReference>
<dbReference type="PANTHER" id="PTHR18937">
    <property type="entry name" value="STRUCTURAL MAINTENANCE OF CHROMOSOMES SMC FAMILY MEMBER"/>
    <property type="match status" value="1"/>
</dbReference>
<dbReference type="STRING" id="448386.A0A2V3ISU2"/>
<dbReference type="CDD" id="cd03275">
    <property type="entry name" value="ABC_SMC1_euk"/>
    <property type="match status" value="1"/>
</dbReference>
<dbReference type="InterPro" id="IPR036277">
    <property type="entry name" value="SMC_hinge_sf"/>
</dbReference>
<evidence type="ECO:0000256" key="11">
    <source>
        <dbReference type="SAM" id="Coils"/>
    </source>
</evidence>
<dbReference type="InterPro" id="IPR024704">
    <property type="entry name" value="SMC"/>
</dbReference>
<evidence type="ECO:0000313" key="14">
    <source>
        <dbReference type="EMBL" id="PXF44817.1"/>
    </source>
</evidence>
<sequence>MGRLDRLELHNFKSYGGTVVVGPFKGFTAIIGTNGSGKSNLMDAISFVLGVRTSQLRGNQLRDLVYRNLEDPQDDHASRKAYVKLIYRKNDDSDQPDEIEFMRTVTVGGSSEYRVKGRVVNLERYNSELAKIGVLVKARNFLVFQNEVEGIASKSPKELTTMFEEVSGSAEFRNEYQGARTERDTAEEEVTHFWRKRKGMAAEKRYCREQKEEAERFKRLQQQIADMKTEKALFELYHVDTDLRTFKSEVKVVTDELEEQQRRAEKKESAFKAEKSKIVELERDRTKLERKKKRLSDEIEKLRPAEVKYETEKSVLTRRIKGDERMLKKLQEDFNNGVAFASSLDAELKECREEIANLEKEIKDAEESDVSPESLAEYKSLKEAVAARTSVLEQELEASKRNTEAAAKEKDVLENREKMLRERVTSAAKDVDVYQAKAAELAQLITATEREKRALQSEHARIGEANAERSTVRRQLEQAYMDATQALRDAKADIHESGREKVVNDAVERMKGLYPGVHGRLSDLCQPIQSRYREAVAISFGKHMDAVVIDNKQTGAECVRFLKDNRVGVISFIPLDDIRPQPLDESLRRLGGTVRLTFDVVKYRDIYEKAVLYAAGNSIICDTLDEARRLAYEGRRRVKVCTLDGTLISTAGFMTGGIGRRDASATRKWDRGEIEKLKQKRNRAQQELDALGSAESDRQRAATLAEKIDELSRKLNMLGQDRRDSLTRAKSSQRSVEQTTNELDTLLPQIQRAIAEHRSAVENAHAVEARLHGLENELFGDFAQRHDVESVHQFEEQFVQKSRKLRSRKVELETKESGLQSSLKYKTGQQNKTSLARTQKKIENQRERLAEVEDQLSSLGSKRVELETRLEKMTKDVEDIVQQKTRTSELISEKRQEFRKETEGVAEIEKDLMLKRSRMEQLRSQRLKLLTTAKVGQVYIPTKDQDSDDESEPEEEDQRDADGDTVMETPVETDNDGTQVTVDANIKIDYSRLSRRHRAAATVDKQKEMLETYEEKIRAMQHQLDGLAPNMKANEHMSDVNEKLAEIDRDAEQARERARKAVQRFEDVRQKRQDRFGACYNHVANKIDEVYKQLTRSAAYPMGGTASLYLEQQDEPYLGGIKFNAMPPTKRFRDMDQLSGGERTVAALALLFAIHDFRPSPFFVLDEIDAALDNLNVGRVSAYVRSRAPDLQTIVISLKDSFYERADALVGIYRDLALQASRLLTLDLTEFDEPTPSAIAAQ</sequence>
<dbReference type="Gene3D" id="3.30.70.1620">
    <property type="match status" value="1"/>
</dbReference>
<feature type="compositionally biased region" description="Polar residues" evidence="12">
    <location>
        <begin position="728"/>
        <end position="742"/>
    </location>
</feature>
<dbReference type="Proteomes" id="UP000247409">
    <property type="component" value="Unassembled WGS sequence"/>
</dbReference>
<keyword evidence="6" id="KW-0498">Mitosis</keyword>
<evidence type="ECO:0000256" key="4">
    <source>
        <dbReference type="ARBA" id="ARBA00022454"/>
    </source>
</evidence>
<evidence type="ECO:0000256" key="6">
    <source>
        <dbReference type="ARBA" id="ARBA00022776"/>
    </source>
</evidence>
<keyword evidence="4" id="KW-0158">Chromosome</keyword>
<feature type="coiled-coil region" evidence="11">
    <location>
        <begin position="835"/>
        <end position="925"/>
    </location>
</feature>
<dbReference type="Gene3D" id="1.20.1060.20">
    <property type="match status" value="1"/>
</dbReference>
<feature type="coiled-coil region" evidence="11">
    <location>
        <begin position="996"/>
        <end position="1071"/>
    </location>
</feature>
<feature type="region of interest" description="Disordered" evidence="12">
    <location>
        <begin position="723"/>
        <end position="742"/>
    </location>
</feature>
<name>A0A2V3ISU2_9FLOR</name>
<dbReference type="InterPro" id="IPR027417">
    <property type="entry name" value="P-loop_NTPase"/>
</dbReference>
<dbReference type="Gene3D" id="3.40.50.300">
    <property type="entry name" value="P-loop containing nucleotide triphosphate hydrolases"/>
    <property type="match status" value="2"/>
</dbReference>
<dbReference type="InterPro" id="IPR028468">
    <property type="entry name" value="Smc1_ABC"/>
</dbReference>
<dbReference type="AlphaFoldDB" id="A0A2V3ISU2"/>
<evidence type="ECO:0000313" key="15">
    <source>
        <dbReference type="Proteomes" id="UP000247409"/>
    </source>
</evidence>
<feature type="region of interest" description="Disordered" evidence="12">
    <location>
        <begin position="939"/>
        <end position="977"/>
    </location>
</feature>
<accession>A0A2V3ISU2</accession>
<feature type="coiled-coil region" evidence="11">
    <location>
        <begin position="169"/>
        <end position="368"/>
    </location>
</feature>
<feature type="coiled-coil region" evidence="11">
    <location>
        <begin position="667"/>
        <end position="721"/>
    </location>
</feature>
<dbReference type="Pfam" id="PF02463">
    <property type="entry name" value="SMC_N"/>
    <property type="match status" value="1"/>
</dbReference>
<evidence type="ECO:0000256" key="3">
    <source>
        <dbReference type="ARBA" id="ARBA00005597"/>
    </source>
</evidence>
<keyword evidence="7 11" id="KW-0175">Coiled coil</keyword>
<proteinExistence type="inferred from homology"/>
<comment type="caution">
    <text evidence="14">The sequence shown here is derived from an EMBL/GenBank/DDBJ whole genome shotgun (WGS) entry which is preliminary data.</text>
</comment>
<dbReference type="SUPFAM" id="SSF75553">
    <property type="entry name" value="Smc hinge domain"/>
    <property type="match status" value="1"/>
</dbReference>
<dbReference type="GO" id="GO:0016887">
    <property type="term" value="F:ATP hydrolysis activity"/>
    <property type="evidence" value="ECO:0007669"/>
    <property type="project" value="InterPro"/>
</dbReference>
<organism evidence="14 15">
    <name type="scientific">Gracilariopsis chorda</name>
    <dbReference type="NCBI Taxonomy" id="448386"/>
    <lineage>
        <taxon>Eukaryota</taxon>
        <taxon>Rhodophyta</taxon>
        <taxon>Florideophyceae</taxon>
        <taxon>Rhodymeniophycidae</taxon>
        <taxon>Gracilariales</taxon>
        <taxon>Gracilariaceae</taxon>
        <taxon>Gracilariopsis</taxon>
    </lineage>
</organism>
<feature type="compositionally biased region" description="Acidic residues" evidence="12">
    <location>
        <begin position="946"/>
        <end position="975"/>
    </location>
</feature>
<dbReference type="GO" id="GO:0007062">
    <property type="term" value="P:sister chromatid cohesion"/>
    <property type="evidence" value="ECO:0007669"/>
    <property type="project" value="InterPro"/>
</dbReference>
<dbReference type="InterPro" id="IPR003395">
    <property type="entry name" value="RecF/RecN/SMC_N"/>
</dbReference>
<dbReference type="InterPro" id="IPR010935">
    <property type="entry name" value="SMC_hinge"/>
</dbReference>
<evidence type="ECO:0000259" key="13">
    <source>
        <dbReference type="SMART" id="SM00968"/>
    </source>
</evidence>
<evidence type="ECO:0000256" key="10">
    <source>
        <dbReference type="PIRNR" id="PIRNR005719"/>
    </source>
</evidence>
<dbReference type="GO" id="GO:0005524">
    <property type="term" value="F:ATP binding"/>
    <property type="evidence" value="ECO:0007669"/>
    <property type="project" value="InterPro"/>
</dbReference>
<dbReference type="Gene3D" id="1.10.287.1490">
    <property type="match status" value="1"/>
</dbReference>
<gene>
    <name evidence="14" type="ORF">BWQ96_05400</name>
</gene>
<evidence type="ECO:0000256" key="5">
    <source>
        <dbReference type="ARBA" id="ARBA00022618"/>
    </source>
</evidence>
<dbReference type="GO" id="GO:0008278">
    <property type="term" value="C:cohesin complex"/>
    <property type="evidence" value="ECO:0007669"/>
    <property type="project" value="InterPro"/>
</dbReference>
<dbReference type="GO" id="GO:0051301">
    <property type="term" value="P:cell division"/>
    <property type="evidence" value="ECO:0007669"/>
    <property type="project" value="UniProtKB-KW"/>
</dbReference>
<dbReference type="PIRSF" id="PIRSF005719">
    <property type="entry name" value="SMC"/>
    <property type="match status" value="1"/>
</dbReference>
<dbReference type="OrthoDB" id="5575062at2759"/>
<protein>
    <recommendedName>
        <fullName evidence="10">Structural maintenance of chromosomes protein</fullName>
    </recommendedName>
</protein>
<comment type="similarity">
    <text evidence="3">Belongs to the SMC family. SMC1 subfamily.</text>
</comment>
<evidence type="ECO:0000256" key="9">
    <source>
        <dbReference type="ARBA" id="ARBA00023306"/>
    </source>
</evidence>
<dbReference type="Pfam" id="PF06470">
    <property type="entry name" value="SMC_hinge"/>
    <property type="match status" value="1"/>
</dbReference>
<dbReference type="EMBL" id="NBIV01000080">
    <property type="protein sequence ID" value="PXF44817.1"/>
    <property type="molecule type" value="Genomic_DNA"/>
</dbReference>
<dbReference type="SMART" id="SM00968">
    <property type="entry name" value="SMC_hinge"/>
    <property type="match status" value="1"/>
</dbReference>
<evidence type="ECO:0000256" key="8">
    <source>
        <dbReference type="ARBA" id="ARBA00023242"/>
    </source>
</evidence>
<feature type="coiled-coil region" evidence="11">
    <location>
        <begin position="396"/>
        <end position="493"/>
    </location>
</feature>
<keyword evidence="15" id="KW-1185">Reference proteome</keyword>
<evidence type="ECO:0000256" key="1">
    <source>
        <dbReference type="ARBA" id="ARBA00004123"/>
    </source>
</evidence>
<dbReference type="GO" id="GO:0005634">
    <property type="term" value="C:nucleus"/>
    <property type="evidence" value="ECO:0007669"/>
    <property type="project" value="UniProtKB-SubCell"/>
</dbReference>
<reference evidence="14 15" key="1">
    <citation type="journal article" date="2018" name="Mol. Biol. Evol.">
        <title>Analysis of the draft genome of the red seaweed Gracilariopsis chorda provides insights into genome size evolution in Rhodophyta.</title>
        <authorList>
            <person name="Lee J."/>
            <person name="Yang E.C."/>
            <person name="Graf L."/>
            <person name="Yang J.H."/>
            <person name="Qiu H."/>
            <person name="Zel Zion U."/>
            <person name="Chan C.X."/>
            <person name="Stephens T.G."/>
            <person name="Weber A.P.M."/>
            <person name="Boo G.H."/>
            <person name="Boo S.M."/>
            <person name="Kim K.M."/>
            <person name="Shin Y."/>
            <person name="Jung M."/>
            <person name="Lee S.J."/>
            <person name="Yim H.S."/>
            <person name="Lee J.H."/>
            <person name="Bhattacharya D."/>
            <person name="Yoon H.S."/>
        </authorList>
    </citation>
    <scope>NUCLEOTIDE SEQUENCE [LARGE SCALE GENOMIC DNA]</scope>
    <source>
        <strain evidence="14 15">SKKU-2015</strain>
        <tissue evidence="14">Whole body</tissue>
    </source>
</reference>
<feature type="domain" description="SMC hinge" evidence="13">
    <location>
        <begin position="515"/>
        <end position="631"/>
    </location>
</feature>
<evidence type="ECO:0000256" key="2">
    <source>
        <dbReference type="ARBA" id="ARBA00004286"/>
    </source>
</evidence>
<keyword evidence="8 10" id="KW-0539">Nucleus</keyword>
<comment type="subcellular location">
    <subcellularLocation>
        <location evidence="2">Chromosome</location>
    </subcellularLocation>
    <subcellularLocation>
        <location evidence="1 10">Nucleus</location>
    </subcellularLocation>
</comment>
<dbReference type="PANTHER" id="PTHR18937:SF12">
    <property type="entry name" value="STRUCTURAL MAINTENANCE OF CHROMOSOMES PROTEIN"/>
    <property type="match status" value="1"/>
</dbReference>
<keyword evidence="9" id="KW-0131">Cell cycle</keyword>
<keyword evidence="5" id="KW-0132">Cell division</keyword>
<evidence type="ECO:0000256" key="7">
    <source>
        <dbReference type="ARBA" id="ARBA00023054"/>
    </source>
</evidence>
<dbReference type="SUPFAM" id="SSF52540">
    <property type="entry name" value="P-loop containing nucleoside triphosphate hydrolases"/>
    <property type="match status" value="1"/>
</dbReference>
<evidence type="ECO:0000256" key="12">
    <source>
        <dbReference type="SAM" id="MobiDB-lite"/>
    </source>
</evidence>